<sequence length="194" mass="22299">MSKYDKFGVAIRIAKDASHDILEDFRNVSSKIDGKLDSLDKLLDAIEYNLKNHNKLLAKSVSIETFKSELDSIKEMMSKQKDLQDEINKLVELQDEQKKRKAAQKITETKKENTVIEVKPPNPPQPKPISEEEERIKRLMAFIGVSDSDLSPEIDLDRFLKLQYFVGKSDESYSPQEFYSVAMKFLNSPDLVEV</sequence>
<dbReference type="VEuPathDB" id="TrichDB:TVAGG3_0579180"/>
<dbReference type="VEuPathDB" id="TrichDB:TVAG_091030"/>
<dbReference type="AlphaFoldDB" id="A2F607"/>
<evidence type="ECO:0000256" key="1">
    <source>
        <dbReference type="SAM" id="Coils"/>
    </source>
</evidence>
<accession>A2F607</accession>
<dbReference type="KEGG" id="tva:4757446"/>
<organism evidence="2 3">
    <name type="scientific">Trichomonas vaginalis (strain ATCC PRA-98 / G3)</name>
    <dbReference type="NCBI Taxonomy" id="412133"/>
    <lineage>
        <taxon>Eukaryota</taxon>
        <taxon>Metamonada</taxon>
        <taxon>Parabasalia</taxon>
        <taxon>Trichomonadida</taxon>
        <taxon>Trichomonadidae</taxon>
        <taxon>Trichomonas</taxon>
    </lineage>
</organism>
<evidence type="ECO:0000313" key="3">
    <source>
        <dbReference type="Proteomes" id="UP000001542"/>
    </source>
</evidence>
<dbReference type="EMBL" id="DS113630">
    <property type="protein sequence ID" value="EAX99636.1"/>
    <property type="molecule type" value="Genomic_DNA"/>
</dbReference>
<evidence type="ECO:0000313" key="2">
    <source>
        <dbReference type="EMBL" id="EAX99636.1"/>
    </source>
</evidence>
<feature type="coiled-coil region" evidence="1">
    <location>
        <begin position="73"/>
        <end position="100"/>
    </location>
</feature>
<reference evidence="2" key="2">
    <citation type="journal article" date="2007" name="Science">
        <title>Draft genome sequence of the sexually transmitted pathogen Trichomonas vaginalis.</title>
        <authorList>
            <person name="Carlton J.M."/>
            <person name="Hirt R.P."/>
            <person name="Silva J.C."/>
            <person name="Delcher A.L."/>
            <person name="Schatz M."/>
            <person name="Zhao Q."/>
            <person name="Wortman J.R."/>
            <person name="Bidwell S.L."/>
            <person name="Alsmark U.C.M."/>
            <person name="Besteiro S."/>
            <person name="Sicheritz-Ponten T."/>
            <person name="Noel C.J."/>
            <person name="Dacks J.B."/>
            <person name="Foster P.G."/>
            <person name="Simillion C."/>
            <person name="Van de Peer Y."/>
            <person name="Miranda-Saavedra D."/>
            <person name="Barton G.J."/>
            <person name="Westrop G.D."/>
            <person name="Mueller S."/>
            <person name="Dessi D."/>
            <person name="Fiori P.L."/>
            <person name="Ren Q."/>
            <person name="Paulsen I."/>
            <person name="Zhang H."/>
            <person name="Bastida-Corcuera F.D."/>
            <person name="Simoes-Barbosa A."/>
            <person name="Brown M.T."/>
            <person name="Hayes R.D."/>
            <person name="Mukherjee M."/>
            <person name="Okumura C.Y."/>
            <person name="Schneider R."/>
            <person name="Smith A.J."/>
            <person name="Vanacova S."/>
            <person name="Villalvazo M."/>
            <person name="Haas B.J."/>
            <person name="Pertea M."/>
            <person name="Feldblyum T.V."/>
            <person name="Utterback T.R."/>
            <person name="Shu C.L."/>
            <person name="Osoegawa K."/>
            <person name="de Jong P.J."/>
            <person name="Hrdy I."/>
            <person name="Horvathova L."/>
            <person name="Zubacova Z."/>
            <person name="Dolezal P."/>
            <person name="Malik S.B."/>
            <person name="Logsdon J.M. Jr."/>
            <person name="Henze K."/>
            <person name="Gupta A."/>
            <person name="Wang C.C."/>
            <person name="Dunne R.L."/>
            <person name="Upcroft J.A."/>
            <person name="Upcroft P."/>
            <person name="White O."/>
            <person name="Salzberg S.L."/>
            <person name="Tang P."/>
            <person name="Chiu C.-H."/>
            <person name="Lee Y.-S."/>
            <person name="Embley T.M."/>
            <person name="Coombs G.H."/>
            <person name="Mottram J.C."/>
            <person name="Tachezy J."/>
            <person name="Fraser-Liggett C.M."/>
            <person name="Johnson P.J."/>
        </authorList>
    </citation>
    <scope>NUCLEOTIDE SEQUENCE [LARGE SCALE GENOMIC DNA]</scope>
    <source>
        <strain evidence="2">G3</strain>
    </source>
</reference>
<dbReference type="RefSeq" id="XP_001312566.1">
    <property type="nucleotide sequence ID" value="XM_001312565.1"/>
</dbReference>
<keyword evidence="1" id="KW-0175">Coiled coil</keyword>
<keyword evidence="3" id="KW-1185">Reference proteome</keyword>
<proteinExistence type="predicted"/>
<gene>
    <name evidence="2" type="ORF">TVAG_091030</name>
</gene>
<protein>
    <submittedName>
        <fullName evidence="2">Uncharacterized protein</fullName>
    </submittedName>
</protein>
<reference evidence="2" key="1">
    <citation type="submission" date="2006-10" db="EMBL/GenBank/DDBJ databases">
        <authorList>
            <person name="Amadeo P."/>
            <person name="Zhao Q."/>
            <person name="Wortman J."/>
            <person name="Fraser-Liggett C."/>
            <person name="Carlton J."/>
        </authorList>
    </citation>
    <scope>NUCLEOTIDE SEQUENCE</scope>
    <source>
        <strain evidence="2">G3</strain>
    </source>
</reference>
<dbReference type="Proteomes" id="UP000001542">
    <property type="component" value="Unassembled WGS sequence"/>
</dbReference>
<dbReference type="SMR" id="A2F607"/>
<dbReference type="InParanoid" id="A2F607"/>
<name>A2F607_TRIV3</name>